<feature type="signal peptide" evidence="1">
    <location>
        <begin position="1"/>
        <end position="26"/>
    </location>
</feature>
<dbReference type="Gene3D" id="1.20.1260.10">
    <property type="match status" value="1"/>
</dbReference>
<sequence length="130" mass="13558">MTGLRNYALRATGIGVAMAISAASVAAQSASDHGAGHGEMASHDTGSVYSAAMDTMMQSMDATELTGDRDADFLLLMIPHHQSAIDMAQALLEDSNDAEVAALAQAVIDTQQAEIKDMKGMLARLGHPID</sequence>
<accession>A0ABT1MYX2</accession>
<evidence type="ECO:0000256" key="1">
    <source>
        <dbReference type="SAM" id="SignalP"/>
    </source>
</evidence>
<protein>
    <submittedName>
        <fullName evidence="3">DUF305 domain-containing protein</fullName>
    </submittedName>
</protein>
<keyword evidence="4" id="KW-1185">Reference proteome</keyword>
<evidence type="ECO:0000313" key="3">
    <source>
        <dbReference type="EMBL" id="MCQ0972061.1"/>
    </source>
</evidence>
<dbReference type="RefSeq" id="WP_255331064.1">
    <property type="nucleotide sequence ID" value="NZ_JAKZEU010000008.1"/>
</dbReference>
<dbReference type="EMBL" id="JAKZEU010000008">
    <property type="protein sequence ID" value="MCQ0972061.1"/>
    <property type="molecule type" value="Genomic_DNA"/>
</dbReference>
<dbReference type="PANTHER" id="PTHR36933:SF1">
    <property type="entry name" value="SLL0788 PROTEIN"/>
    <property type="match status" value="1"/>
</dbReference>
<gene>
    <name evidence="3" type="ORF">MLD63_16705</name>
</gene>
<organism evidence="3 4">
    <name type="scientific">Paracoccus albicereus</name>
    <dbReference type="NCBI Taxonomy" id="2922394"/>
    <lineage>
        <taxon>Bacteria</taxon>
        <taxon>Pseudomonadati</taxon>
        <taxon>Pseudomonadota</taxon>
        <taxon>Alphaproteobacteria</taxon>
        <taxon>Rhodobacterales</taxon>
        <taxon>Paracoccaceae</taxon>
        <taxon>Paracoccus</taxon>
    </lineage>
</organism>
<proteinExistence type="predicted"/>
<dbReference type="InterPro" id="IPR005183">
    <property type="entry name" value="DUF305_CopM-like"/>
</dbReference>
<feature type="domain" description="DUF305" evidence="2">
    <location>
        <begin position="38"/>
        <end position="122"/>
    </location>
</feature>
<dbReference type="PANTHER" id="PTHR36933">
    <property type="entry name" value="SLL0788 PROTEIN"/>
    <property type="match status" value="1"/>
</dbReference>
<comment type="caution">
    <text evidence="3">The sequence shown here is derived from an EMBL/GenBank/DDBJ whole genome shotgun (WGS) entry which is preliminary data.</text>
</comment>
<evidence type="ECO:0000313" key="4">
    <source>
        <dbReference type="Proteomes" id="UP001203945"/>
    </source>
</evidence>
<reference evidence="3 4" key="1">
    <citation type="submission" date="2022-03" db="EMBL/GenBank/DDBJ databases">
        <authorList>
            <person name="He Y."/>
        </authorList>
    </citation>
    <scope>NUCLEOTIDE SEQUENCE [LARGE SCALE GENOMIC DNA]</scope>
    <source>
        <strain evidence="3 4">TK19116</strain>
    </source>
</reference>
<name>A0ABT1MYX2_9RHOB</name>
<feature type="chain" id="PRO_5046074289" evidence="1">
    <location>
        <begin position="27"/>
        <end position="130"/>
    </location>
</feature>
<dbReference type="InterPro" id="IPR012347">
    <property type="entry name" value="Ferritin-like"/>
</dbReference>
<dbReference type="Pfam" id="PF03713">
    <property type="entry name" value="DUF305"/>
    <property type="match status" value="1"/>
</dbReference>
<dbReference type="Proteomes" id="UP001203945">
    <property type="component" value="Unassembled WGS sequence"/>
</dbReference>
<keyword evidence="1" id="KW-0732">Signal</keyword>
<evidence type="ECO:0000259" key="2">
    <source>
        <dbReference type="Pfam" id="PF03713"/>
    </source>
</evidence>